<protein>
    <submittedName>
        <fullName evidence="2">Uncharacterized protein</fullName>
    </submittedName>
</protein>
<sequence>MVVEGAASEYLAQEFIGCLCKHHVIILFLLPSCLPNCFYTICVGGRSTRNNSQWDRTVREGVSDLCDVCSWLPFSIGCIDSAYSFSLFFFLPFQRLRMQPLHTQRVVQPLVEQSGLGKNKRSKGECGPFVLP</sequence>
<feature type="transmembrane region" description="Helical" evidence="1">
    <location>
        <begin position="71"/>
        <end position="91"/>
    </location>
</feature>
<proteinExistence type="predicted"/>
<reference evidence="2" key="1">
    <citation type="journal article" date="2012" name="Proc. Natl. Acad. Sci. U.S.A.">
        <title>Antigenic diversity is generated by distinct evolutionary mechanisms in African trypanosome species.</title>
        <authorList>
            <person name="Jackson A.P."/>
            <person name="Berry A."/>
            <person name="Aslett M."/>
            <person name="Allison H.C."/>
            <person name="Burton P."/>
            <person name="Vavrova-Anderson J."/>
            <person name="Brown R."/>
            <person name="Browne H."/>
            <person name="Corton N."/>
            <person name="Hauser H."/>
            <person name="Gamble J."/>
            <person name="Gilderthorp R."/>
            <person name="Marcello L."/>
            <person name="McQuillan J."/>
            <person name="Otto T.D."/>
            <person name="Quail M.A."/>
            <person name="Sanders M.J."/>
            <person name="van Tonder A."/>
            <person name="Ginger M.L."/>
            <person name="Field M.C."/>
            <person name="Barry J.D."/>
            <person name="Hertz-Fowler C."/>
            <person name="Berriman M."/>
        </authorList>
    </citation>
    <scope>NUCLEOTIDE SEQUENCE</scope>
    <source>
        <strain evidence="2">IL3000</strain>
    </source>
</reference>
<keyword evidence="1" id="KW-1133">Transmembrane helix</keyword>
<accession>G0USN2</accession>
<keyword evidence="1" id="KW-0472">Membrane</keyword>
<organism evidence="2">
    <name type="scientific">Trypanosoma congolense (strain IL3000)</name>
    <dbReference type="NCBI Taxonomy" id="1068625"/>
    <lineage>
        <taxon>Eukaryota</taxon>
        <taxon>Discoba</taxon>
        <taxon>Euglenozoa</taxon>
        <taxon>Kinetoplastea</taxon>
        <taxon>Metakinetoplastina</taxon>
        <taxon>Trypanosomatida</taxon>
        <taxon>Trypanosomatidae</taxon>
        <taxon>Trypanosoma</taxon>
        <taxon>Nannomonas</taxon>
    </lineage>
</organism>
<dbReference type="EMBL" id="HE575321">
    <property type="protein sequence ID" value="CCC92395.1"/>
    <property type="molecule type" value="Genomic_DNA"/>
</dbReference>
<dbReference type="AlphaFoldDB" id="G0USN2"/>
<name>G0USN2_TRYCI</name>
<evidence type="ECO:0000256" key="1">
    <source>
        <dbReference type="SAM" id="Phobius"/>
    </source>
</evidence>
<keyword evidence="1" id="KW-0812">Transmembrane</keyword>
<evidence type="ECO:0000313" key="2">
    <source>
        <dbReference type="EMBL" id="CCC92395.1"/>
    </source>
</evidence>
<gene>
    <name evidence="2" type="ORF">TCIL3000_8_6220</name>
</gene>